<evidence type="ECO:0000259" key="10">
    <source>
        <dbReference type="Pfam" id="PF01011"/>
    </source>
</evidence>
<feature type="binding site" evidence="6">
    <location>
        <begin position="543"/>
        <end position="544"/>
    </location>
    <ligand>
        <name>pyrroloquinoline quinone</name>
        <dbReference type="ChEBI" id="CHEBI:58442"/>
    </ligand>
</feature>
<dbReference type="NCBIfam" id="TIGR03075">
    <property type="entry name" value="PQQ_enz_alc_DH"/>
    <property type="match status" value="1"/>
</dbReference>
<evidence type="ECO:0000256" key="9">
    <source>
        <dbReference type="SAM" id="MobiDB-lite"/>
    </source>
</evidence>
<evidence type="ECO:0000256" key="7">
    <source>
        <dbReference type="PIRSR" id="PIRSR617512-3"/>
    </source>
</evidence>
<dbReference type="InterPro" id="IPR018391">
    <property type="entry name" value="PQQ_b-propeller_rpt"/>
</dbReference>
<gene>
    <name evidence="11" type="ORF">DOO78_13575</name>
</gene>
<dbReference type="SUPFAM" id="SSF50998">
    <property type="entry name" value="Quinoprotein alcohol dehydrogenase-like"/>
    <property type="match status" value="1"/>
</dbReference>
<evidence type="ECO:0000313" key="11">
    <source>
        <dbReference type="EMBL" id="RAI58382.1"/>
    </source>
</evidence>
<feature type="active site" description="Proton acceptor" evidence="5">
    <location>
        <position position="441"/>
    </location>
</feature>
<comment type="similarity">
    <text evidence="1">Belongs to the bacterial PQQ dehydrogenase family.</text>
</comment>
<feature type="binding site" evidence="6">
    <location>
        <position position="213"/>
    </location>
    <ligand>
        <name>pyrroloquinoline quinone</name>
        <dbReference type="ChEBI" id="CHEBI:58442"/>
    </ligand>
</feature>
<evidence type="ECO:0000256" key="8">
    <source>
        <dbReference type="PIRSR" id="PIRSR617512-4"/>
    </source>
</evidence>
<organism evidence="11 12">
    <name type="scientific">Roseicella frigidaeris</name>
    <dbReference type="NCBI Taxonomy" id="2230885"/>
    <lineage>
        <taxon>Bacteria</taxon>
        <taxon>Pseudomonadati</taxon>
        <taxon>Pseudomonadota</taxon>
        <taxon>Alphaproteobacteria</taxon>
        <taxon>Acetobacterales</taxon>
        <taxon>Roseomonadaceae</taxon>
        <taxon>Roseicella</taxon>
    </lineage>
</organism>
<comment type="caution">
    <text evidence="11">The sequence shown here is derived from an EMBL/GenBank/DDBJ whole genome shotgun (WGS) entry which is preliminary data.</text>
</comment>
<feature type="binding site" evidence="6">
    <location>
        <begin position="328"/>
        <end position="329"/>
    </location>
    <ligand>
        <name>pyrroloquinoline quinone</name>
        <dbReference type="ChEBI" id="CHEBI:58442"/>
    </ligand>
</feature>
<keyword evidence="7" id="KW-0106">Calcium</keyword>
<dbReference type="InterPro" id="IPR017512">
    <property type="entry name" value="PQQ_MeOH/EtOH_DH"/>
</dbReference>
<dbReference type="Proteomes" id="UP000249065">
    <property type="component" value="Unassembled WGS sequence"/>
</dbReference>
<feature type="disulfide bond" evidence="8">
    <location>
        <begin position="262"/>
        <end position="263"/>
    </location>
</feature>
<evidence type="ECO:0000256" key="4">
    <source>
        <dbReference type="ARBA" id="ARBA00023002"/>
    </source>
</evidence>
<evidence type="ECO:0000256" key="3">
    <source>
        <dbReference type="ARBA" id="ARBA00022891"/>
    </source>
</evidence>
<dbReference type="InterPro" id="IPR011047">
    <property type="entry name" value="Quinoprotein_ADH-like_sf"/>
</dbReference>
<evidence type="ECO:0000256" key="2">
    <source>
        <dbReference type="ARBA" id="ARBA00022723"/>
    </source>
</evidence>
<dbReference type="PANTHER" id="PTHR32303">
    <property type="entry name" value="QUINOPROTEIN ALCOHOL DEHYDROGENASE (CYTOCHROME C)"/>
    <property type="match status" value="1"/>
</dbReference>
<feature type="domain" description="Pyrrolo-quinoline quinone repeat" evidence="10">
    <location>
        <begin position="164"/>
        <end position="487"/>
    </location>
</feature>
<evidence type="ECO:0000256" key="1">
    <source>
        <dbReference type="ARBA" id="ARBA00008156"/>
    </source>
</evidence>
<comment type="cofactor">
    <cofactor evidence="6">
        <name>pyrroloquinoline quinone</name>
        <dbReference type="ChEBI" id="CHEBI:58442"/>
    </cofactor>
    <text evidence="6">Binds 1 PQQ group per subunit.</text>
</comment>
<evidence type="ECO:0000256" key="5">
    <source>
        <dbReference type="PIRSR" id="PIRSR617512-1"/>
    </source>
</evidence>
<feature type="binding site" evidence="6">
    <location>
        <position position="268"/>
    </location>
    <ligand>
        <name>pyrroloquinoline quinone</name>
        <dbReference type="ChEBI" id="CHEBI:58442"/>
    </ligand>
</feature>
<name>A0A327M7U5_9PROT</name>
<feature type="binding site" evidence="7">
    <location>
        <position position="441"/>
    </location>
    <ligand>
        <name>Ca(2+)</name>
        <dbReference type="ChEBI" id="CHEBI:29108"/>
    </ligand>
</feature>
<dbReference type="Gene3D" id="2.140.10.10">
    <property type="entry name" value="Quinoprotein alcohol dehydrogenase-like superfamily"/>
    <property type="match status" value="1"/>
</dbReference>
<protein>
    <submittedName>
        <fullName evidence="11">PQQ-dependent dehydrogenase, methanol/ethanol family</fullName>
    </submittedName>
</protein>
<dbReference type="EMBL" id="QLIX01000009">
    <property type="protein sequence ID" value="RAI58382.1"/>
    <property type="molecule type" value="Genomic_DNA"/>
</dbReference>
<dbReference type="GO" id="GO:0016614">
    <property type="term" value="F:oxidoreductase activity, acting on CH-OH group of donors"/>
    <property type="evidence" value="ECO:0007669"/>
    <property type="project" value="InterPro"/>
</dbReference>
<keyword evidence="4" id="KW-0560">Oxidoreductase</keyword>
<keyword evidence="12" id="KW-1185">Reference proteome</keyword>
<keyword evidence="8" id="KW-1015">Disulfide bond</keyword>
<dbReference type="InterPro" id="IPR002372">
    <property type="entry name" value="PQQ_rpt_dom"/>
</dbReference>
<dbReference type="GO" id="GO:0016020">
    <property type="term" value="C:membrane"/>
    <property type="evidence" value="ECO:0007669"/>
    <property type="project" value="InterPro"/>
</dbReference>
<dbReference type="Pfam" id="PF01011">
    <property type="entry name" value="PQQ"/>
    <property type="match status" value="2"/>
</dbReference>
<accession>A0A327M7U5</accession>
<feature type="binding site" evidence="6">
    <location>
        <position position="312"/>
    </location>
    <ligand>
        <name>pyrroloquinoline quinone</name>
        <dbReference type="ChEBI" id="CHEBI:58442"/>
    </ligand>
</feature>
<sequence length="709" mass="76915">MPGAGLARLPGSGAWLGPALGPPSRRRWPILPRGDREVSRPGVAPGPEGGCRTCRFRNLSAKFLKLPCPWAVLITKSRATSEALGRRALPRAWFASARTETEKSPGPPEDGRGNRVSRIHHLGRVSAYALTCALAAASLGQPARAADQVTPERLQNVEKEPGNWLNHHRSYDGQRFTPLDQINRDTVKTLRVAWTLHLGGTEGGGIWSHGGLEGTPIAENGFLYVTDGWGSVYKVDARNGRGKLLWKMDPKTDHDWAGAVACCGVDNRGVALWGNLVVSHSLDGRLIATDKETGEVAWQRQVADPEKGEVITAAPLVVKDLAITGVSGAEYGIRGWIAATDLKTQKEVWRTYTIPAKGEPGSETWKDSHNAAATGGGSTWVTGSYEPATNTLFWGVGNPGPDWDHEYRPGDNLYTDSTLAMDLDTGKIKWHFQHTPNDPYDYDSVSEKVLIDLPSAGAAGPRRLALTADRNGFAYALDRENGNFVWGTPFVKRVNWTSGLNPESGKPNEYDPNKSIQPYQPASLANRKNGKAVICPGNMGGKNWPPTAYNPSLRYWYIPVIESCNTITNEEMKPGVSFKPREFFTGGGPSQHERITGSVTAIDVTTGKIAAKLETHFPQLGGFLATRDLLFGSQPDGEIFALDAKTLEKVWSFEAGGGVNAPPMTFMADGKQYIAILVGLGGAWDKWFVEATPELKAVPPSSTLYVFAL</sequence>
<dbReference type="GO" id="GO:0005509">
    <property type="term" value="F:calcium ion binding"/>
    <property type="evidence" value="ECO:0007669"/>
    <property type="project" value="InterPro"/>
</dbReference>
<comment type="cofactor">
    <cofactor evidence="7">
        <name>Ca(2+)</name>
        <dbReference type="ChEBI" id="CHEBI:29108"/>
    </cofactor>
    <text evidence="7">Binds 1 Ca(2+) ion per subunit.</text>
</comment>
<feature type="region of interest" description="Disordered" evidence="9">
    <location>
        <begin position="25"/>
        <end position="47"/>
    </location>
</feature>
<feature type="binding site" evidence="7">
    <location>
        <position position="398"/>
    </location>
    <ligand>
        <name>Ca(2+)</name>
        <dbReference type="ChEBI" id="CHEBI:29108"/>
    </ligand>
</feature>
<evidence type="ECO:0000313" key="12">
    <source>
        <dbReference type="Proteomes" id="UP000249065"/>
    </source>
</evidence>
<feature type="compositionally biased region" description="Basic and acidic residues" evidence="9">
    <location>
        <begin position="99"/>
        <end position="113"/>
    </location>
</feature>
<reference evidence="12" key="1">
    <citation type="submission" date="2018-06" db="EMBL/GenBank/DDBJ databases">
        <authorList>
            <person name="Khan S.A."/>
        </authorList>
    </citation>
    <scope>NUCLEOTIDE SEQUENCE [LARGE SCALE GENOMIC DNA]</scope>
    <source>
        <strain evidence="12">DB-1506</strain>
    </source>
</reference>
<dbReference type="AlphaFoldDB" id="A0A327M7U5"/>
<dbReference type="SMART" id="SM00564">
    <property type="entry name" value="PQQ"/>
    <property type="match status" value="5"/>
</dbReference>
<evidence type="ECO:0000256" key="6">
    <source>
        <dbReference type="PIRSR" id="PIRSR617512-2"/>
    </source>
</evidence>
<feature type="binding site" evidence="7">
    <location>
        <position position="330"/>
    </location>
    <ligand>
        <name>Ca(2+)</name>
        <dbReference type="ChEBI" id="CHEBI:29108"/>
    </ligand>
</feature>
<feature type="domain" description="Pyrrolo-quinoline quinone repeat" evidence="10">
    <location>
        <begin position="608"/>
        <end position="674"/>
    </location>
</feature>
<proteinExistence type="inferred from homology"/>
<feature type="region of interest" description="Disordered" evidence="9">
    <location>
        <begin position="96"/>
        <end position="115"/>
    </location>
</feature>
<dbReference type="OrthoDB" id="9794322at2"/>
<keyword evidence="3 6" id="KW-0634">PQQ</keyword>
<keyword evidence="2 7" id="KW-0479">Metal-binding</keyword>